<name>A0A8S1NUT1_PARPR</name>
<dbReference type="GO" id="GO:0004672">
    <property type="term" value="F:protein kinase activity"/>
    <property type="evidence" value="ECO:0007669"/>
    <property type="project" value="InterPro"/>
</dbReference>
<protein>
    <recommendedName>
        <fullName evidence="3">Protein kinase domain-containing protein</fullName>
    </recommendedName>
</protein>
<sequence>MRIYCLFVKASLAKSKLKQIQYQLKGNIIKKYCKIGTIRSCCGLHYCFQVRKESQKNEYSQVKELTAQERQERFKRHLNNFYIGYQMGTSSPSYMNSTSFFKNFKSQFRPIEIKGEKIDGQVYICDANQEMIIEYPNRILDQESDELWHQSQTMIYHIQAPYIINYYGSSEKQSQEMCSSYSMIFSYYEYIPHTLLKEINERKENQEQFSEKEIWYLLWTLTQALYELKQKGYNHKDLRPATVALKRNGTVKLCPIGVLQDQKNSVARFVVENLSTYLPTTLKKSLINQQQPQINWNIIDSFALGHIILDLMILDVPVLIETQQVAQLQMLCYNRFSQQLIRITEHLMLETDNQLLIEDLYYFLKPYSEKINNLQDFQINFEDIKQLAIPLNVMSKLKLKQIIENSNKHSEILYESQQIDNNKQQQQLKVNIQQQQQQIQQQQQLILQQSKQQQIQQQDQLEYQQNFIQQKSQNQQLQQPNSIQQLTIIQQPTIPQPPLYQQQILTQQQIQNIRQQQNLKQQQSQNIIQQSQILPQQHIQIPRVPQQQQPLIQSPDLRKSVSPVPPVHQLISNESSKMIKLLQGLIFQPEEIPQSQQIVPQLPPQQSKNQLISTPISPDNPIKIQQSYYQPQTPPPPAKPLQNVYIAPPPPYILQQPPQTPNIFQQQPIQRPLIQQSAPIQMPVIYLNRPPPTNNYNQLLTNEKFPVQLAKTVAPMNDQFDREVTVLEYKPQGNQPLKASNQVPQQQWPQSSPQTRQSNNFDRIRNVIQDSEQLLQYQHK</sequence>
<reference evidence="4" key="1">
    <citation type="submission" date="2021-01" db="EMBL/GenBank/DDBJ databases">
        <authorList>
            <consortium name="Genoscope - CEA"/>
            <person name="William W."/>
        </authorList>
    </citation>
    <scope>NUCLEOTIDE SEQUENCE</scope>
</reference>
<dbReference type="AlphaFoldDB" id="A0A8S1NUT1"/>
<dbReference type="InterPro" id="IPR000719">
    <property type="entry name" value="Prot_kinase_dom"/>
</dbReference>
<organism evidence="4 5">
    <name type="scientific">Paramecium primaurelia</name>
    <dbReference type="NCBI Taxonomy" id="5886"/>
    <lineage>
        <taxon>Eukaryota</taxon>
        <taxon>Sar</taxon>
        <taxon>Alveolata</taxon>
        <taxon>Ciliophora</taxon>
        <taxon>Intramacronucleata</taxon>
        <taxon>Oligohymenophorea</taxon>
        <taxon>Peniculida</taxon>
        <taxon>Parameciidae</taxon>
        <taxon>Paramecium</taxon>
    </lineage>
</organism>
<evidence type="ECO:0000259" key="3">
    <source>
        <dbReference type="PROSITE" id="PS50011"/>
    </source>
</evidence>
<dbReference type="EMBL" id="CAJJDM010000101">
    <property type="protein sequence ID" value="CAD8095139.1"/>
    <property type="molecule type" value="Genomic_DNA"/>
</dbReference>
<keyword evidence="1" id="KW-0175">Coiled coil</keyword>
<feature type="region of interest" description="Disordered" evidence="2">
    <location>
        <begin position="734"/>
        <end position="759"/>
    </location>
</feature>
<feature type="compositionally biased region" description="Low complexity" evidence="2">
    <location>
        <begin position="742"/>
        <end position="758"/>
    </location>
</feature>
<keyword evidence="5" id="KW-1185">Reference proteome</keyword>
<dbReference type="Proteomes" id="UP000688137">
    <property type="component" value="Unassembled WGS sequence"/>
</dbReference>
<dbReference type="Pfam" id="PF00069">
    <property type="entry name" value="Pkinase"/>
    <property type="match status" value="1"/>
</dbReference>
<feature type="domain" description="Protein kinase" evidence="3">
    <location>
        <begin position="108"/>
        <end position="412"/>
    </location>
</feature>
<gene>
    <name evidence="4" type="ORF">PPRIM_AZ9-3.1.T0980022</name>
</gene>
<accession>A0A8S1NUT1</accession>
<feature type="coiled-coil region" evidence="1">
    <location>
        <begin position="422"/>
        <end position="452"/>
    </location>
</feature>
<dbReference type="GO" id="GO:0005524">
    <property type="term" value="F:ATP binding"/>
    <property type="evidence" value="ECO:0007669"/>
    <property type="project" value="InterPro"/>
</dbReference>
<evidence type="ECO:0000313" key="4">
    <source>
        <dbReference type="EMBL" id="CAD8095139.1"/>
    </source>
</evidence>
<evidence type="ECO:0000256" key="2">
    <source>
        <dbReference type="SAM" id="MobiDB-lite"/>
    </source>
</evidence>
<evidence type="ECO:0000256" key="1">
    <source>
        <dbReference type="SAM" id="Coils"/>
    </source>
</evidence>
<proteinExistence type="predicted"/>
<dbReference type="OMA" id="ICDANQE"/>
<evidence type="ECO:0000313" key="5">
    <source>
        <dbReference type="Proteomes" id="UP000688137"/>
    </source>
</evidence>
<comment type="caution">
    <text evidence="4">The sequence shown here is derived from an EMBL/GenBank/DDBJ whole genome shotgun (WGS) entry which is preliminary data.</text>
</comment>
<dbReference type="PROSITE" id="PS50011">
    <property type="entry name" value="PROTEIN_KINASE_DOM"/>
    <property type="match status" value="1"/>
</dbReference>